<evidence type="ECO:0000259" key="11">
    <source>
        <dbReference type="Pfam" id="PF16875"/>
    </source>
</evidence>
<dbReference type="PANTHER" id="PTHR43053">
    <property type="entry name" value="GLYCOSIDASE FAMILY 31"/>
    <property type="match status" value="1"/>
</dbReference>
<dbReference type="InterPro" id="IPR017853">
    <property type="entry name" value="GH"/>
</dbReference>
<comment type="similarity">
    <text evidence="6">Belongs to the glycosyl hydrolase.</text>
</comment>
<dbReference type="GeneID" id="28850631"/>
<evidence type="ECO:0000256" key="5">
    <source>
        <dbReference type="ARBA" id="ARBA00023295"/>
    </source>
</evidence>
<dbReference type="Pfam" id="PF16874">
    <property type="entry name" value="Glyco_hydro_36C"/>
    <property type="match status" value="1"/>
</dbReference>
<comment type="caution">
    <text evidence="12">The sequence shown here is derived from an EMBL/GenBank/DDBJ whole genome shotgun (WGS) entry which is preliminary data.</text>
</comment>
<dbReference type="EC" id="3.2.1.22" evidence="2 6"/>
<dbReference type="SUPFAM" id="SSF51445">
    <property type="entry name" value="(Trans)glycosidases"/>
    <property type="match status" value="1"/>
</dbReference>
<feature type="binding site" evidence="8">
    <location>
        <begin position="385"/>
        <end position="386"/>
    </location>
    <ligand>
        <name>substrate</name>
    </ligand>
</feature>
<feature type="active site" description="Nucleophile" evidence="7">
    <location>
        <position position="507"/>
    </location>
</feature>
<feature type="chain" id="PRO_5008101834" description="Alpha-galactosidase" evidence="9">
    <location>
        <begin position="27"/>
        <end position="748"/>
    </location>
</feature>
<proteinExistence type="inferred from homology"/>
<dbReference type="Pfam" id="PF02065">
    <property type="entry name" value="Melibiase"/>
    <property type="match status" value="1"/>
</dbReference>
<evidence type="ECO:0000256" key="1">
    <source>
        <dbReference type="ARBA" id="ARBA00001255"/>
    </source>
</evidence>
<gene>
    <name evidence="12" type="ORF">VFPPC_07836</name>
</gene>
<keyword evidence="4" id="KW-0325">Glycoprotein</keyword>
<feature type="binding site" evidence="8">
    <location>
        <begin position="505"/>
        <end position="509"/>
    </location>
    <ligand>
        <name>substrate</name>
    </ligand>
</feature>
<dbReference type="PANTHER" id="PTHR43053:SF3">
    <property type="entry name" value="ALPHA-GALACTOSIDASE C-RELATED"/>
    <property type="match status" value="1"/>
</dbReference>
<comment type="function">
    <text evidence="6">Hydrolyzes a variety of simple alpha-D-galactoside as well as more complex molecules such as oligosaccharides and polysaccharides.</text>
</comment>
<evidence type="ECO:0000256" key="4">
    <source>
        <dbReference type="ARBA" id="ARBA00023180"/>
    </source>
</evidence>
<protein>
    <recommendedName>
        <fullName evidence="2 6">Alpha-galactosidase</fullName>
        <ecNumber evidence="2 6">3.2.1.22</ecNumber>
    </recommendedName>
</protein>
<dbReference type="FunFam" id="2.60.40.1180:FF:000028">
    <property type="entry name" value="Alpha-galactosidase"/>
    <property type="match status" value="1"/>
</dbReference>
<feature type="binding site" evidence="8">
    <location>
        <position position="472"/>
    </location>
    <ligand>
        <name>substrate</name>
    </ligand>
</feature>
<sequence length="748" mass="82370">MPQLPSLRRVTTSLVLATGLASAVNAQSSSKKPIEVDGTSFALNGNNVSYRFHVDNTTGDLIGDHFGGPVEGDTIEAEIGPVQGWVDLIGRVRRELPDLGRGDFRTPAVQIRQSEGYTVSEFQYQSHTVVDGKPALNGLPSTFGKDADVSTLIVHLYDNYSSVSADLSYSIFPKYDAIVRSVNITNKGKGNITVERLASFSVDLPWGEYDLIELKGDWAREGMRVRRKVDFGTQGFGSTTGYSSHLHNPFLSLVSRTTTESHGEAYGFSLVYTGSFAAEVEKSSQGLTRAMLGLNPSQLSWPLGPGESLQSPECVATFSNTGIGGMSRKLHSLYRQHLIKSKYATETRPVLLNSWEGLGFNYNASTIYRLAQQSAELGAKLFVLDDGWFGVKHPRITDNAGLGDWEVNPKRFPDGLKALVDKVTDLSVGNSSTKLKFGLWFEPEMVNPNSSLYEEHPDWALHAGKYPRTLTRNQLVLNVALPEVQDFIVDAVSNILNSTNIGYVKWDNNRGIHETPAPYTDHQYMLGMYKVFARLTEKFPDVIWEGCASGGGRFDPGVLQYFPQIWTSDDTDAVERIHIQFGTSLAYPPSAMGAHVSATPNSQSGRNETIEFRAHVAMMGGSFGLELDPAHMPAQDKAKVPDLIKLAEKVNPIVVKGDMWRLNLPEESDYPAALFVSSDGKDAVLFYFQLKPTINNYWPVVRLQGLDAGAMYKVDGNQTVSGATLMNRGVSYQFDAGYSSKVVFFEKQ</sequence>
<dbReference type="PRINTS" id="PR00743">
    <property type="entry name" value="GLHYDRLASE36"/>
</dbReference>
<dbReference type="InterPro" id="IPR031705">
    <property type="entry name" value="Glyco_hydro_36_C"/>
</dbReference>
<accession>A0A179FL05</accession>
<keyword evidence="13" id="KW-1185">Reference proteome</keyword>
<evidence type="ECO:0000313" key="12">
    <source>
        <dbReference type="EMBL" id="OAQ66262.1"/>
    </source>
</evidence>
<dbReference type="InterPro" id="IPR050985">
    <property type="entry name" value="Alpha-glycosidase_related"/>
</dbReference>
<feature type="domain" description="Glycosyl hydrolase family 36 N-terminal" evidence="11">
    <location>
        <begin position="89"/>
        <end position="303"/>
    </location>
</feature>
<dbReference type="Gene3D" id="3.20.20.70">
    <property type="entry name" value="Aldolase class I"/>
    <property type="match status" value="1"/>
</dbReference>
<dbReference type="InterPro" id="IPR013780">
    <property type="entry name" value="Glyco_hydro_b"/>
</dbReference>
<comment type="catalytic activity">
    <reaction evidence="1 6">
        <text>Hydrolysis of terminal, non-reducing alpha-D-galactose residues in alpha-D-galactosides, including galactose oligosaccharides, galactomannans and galactolipids.</text>
        <dbReference type="EC" id="3.2.1.22"/>
    </reaction>
</comment>
<keyword evidence="5 6" id="KW-0326">Glycosidase</keyword>
<feature type="active site" description="Proton donor" evidence="7">
    <location>
        <position position="569"/>
    </location>
</feature>
<dbReference type="RefSeq" id="XP_018143349.1">
    <property type="nucleotide sequence ID" value="XM_018286637.1"/>
</dbReference>
<dbReference type="InterPro" id="IPR002252">
    <property type="entry name" value="Glyco_hydro_36"/>
</dbReference>
<evidence type="ECO:0000256" key="8">
    <source>
        <dbReference type="PIRSR" id="PIRSR005536-2"/>
    </source>
</evidence>
<dbReference type="GO" id="GO:0016052">
    <property type="term" value="P:carbohydrate catabolic process"/>
    <property type="evidence" value="ECO:0007669"/>
    <property type="project" value="InterPro"/>
</dbReference>
<evidence type="ECO:0000256" key="7">
    <source>
        <dbReference type="PIRSR" id="PIRSR005536-1"/>
    </source>
</evidence>
<evidence type="ECO:0000313" key="13">
    <source>
        <dbReference type="Proteomes" id="UP000078397"/>
    </source>
</evidence>
<dbReference type="Gene3D" id="2.70.98.60">
    <property type="entry name" value="alpha-galactosidase from lactobacil brevis"/>
    <property type="match status" value="1"/>
</dbReference>
<reference evidence="12 13" key="1">
    <citation type="journal article" date="2016" name="PLoS Pathog.">
        <title>Biosynthesis of antibiotic leucinostatins in bio-control fungus Purpureocillium lilacinum and their inhibition on phytophthora revealed by genome mining.</title>
        <authorList>
            <person name="Wang G."/>
            <person name="Liu Z."/>
            <person name="Lin R."/>
            <person name="Li E."/>
            <person name="Mao Z."/>
            <person name="Ling J."/>
            <person name="Yang Y."/>
            <person name="Yin W.B."/>
            <person name="Xie B."/>
        </authorList>
    </citation>
    <scope>NUCLEOTIDE SEQUENCE [LARGE SCALE GENOMIC DNA]</scope>
    <source>
        <strain evidence="12">170</strain>
    </source>
</reference>
<feature type="signal peptide" evidence="9">
    <location>
        <begin position="1"/>
        <end position="26"/>
    </location>
</feature>
<feature type="binding site" evidence="8">
    <location>
        <position position="218"/>
    </location>
    <ligand>
        <name>substrate</name>
    </ligand>
</feature>
<dbReference type="InterPro" id="IPR038417">
    <property type="entry name" value="Alpga-gal_N_sf"/>
</dbReference>
<dbReference type="EMBL" id="LSBJ02000004">
    <property type="protein sequence ID" value="OAQ66262.1"/>
    <property type="molecule type" value="Genomic_DNA"/>
</dbReference>
<dbReference type="InterPro" id="IPR013785">
    <property type="entry name" value="Aldolase_TIM"/>
</dbReference>
<evidence type="ECO:0000256" key="3">
    <source>
        <dbReference type="ARBA" id="ARBA00022801"/>
    </source>
</evidence>
<dbReference type="InterPro" id="IPR031704">
    <property type="entry name" value="Glyco_hydro_36_N"/>
</dbReference>
<evidence type="ECO:0000256" key="9">
    <source>
        <dbReference type="SAM" id="SignalP"/>
    </source>
</evidence>
<dbReference type="KEGG" id="pchm:VFPPC_07836"/>
<dbReference type="CDD" id="cd14791">
    <property type="entry name" value="GH36"/>
    <property type="match status" value="1"/>
</dbReference>
<dbReference type="PIRSF" id="PIRSF005536">
    <property type="entry name" value="Agal"/>
    <property type="match status" value="1"/>
</dbReference>
<dbReference type="Gene3D" id="2.60.40.1180">
    <property type="entry name" value="Golgi alpha-mannosidase II"/>
    <property type="match status" value="1"/>
</dbReference>
<feature type="binding site" evidence="8">
    <location>
        <position position="547"/>
    </location>
    <ligand>
        <name>substrate</name>
    </ligand>
</feature>
<organism evidence="12 13">
    <name type="scientific">Pochonia chlamydosporia 170</name>
    <dbReference type="NCBI Taxonomy" id="1380566"/>
    <lineage>
        <taxon>Eukaryota</taxon>
        <taxon>Fungi</taxon>
        <taxon>Dikarya</taxon>
        <taxon>Ascomycota</taxon>
        <taxon>Pezizomycotina</taxon>
        <taxon>Sordariomycetes</taxon>
        <taxon>Hypocreomycetidae</taxon>
        <taxon>Hypocreales</taxon>
        <taxon>Clavicipitaceae</taxon>
        <taxon>Pochonia</taxon>
    </lineage>
</organism>
<feature type="domain" description="Glycosyl hydrolase family 36 C-terminal" evidence="10">
    <location>
        <begin position="671"/>
        <end position="745"/>
    </location>
</feature>
<dbReference type="Pfam" id="PF16875">
    <property type="entry name" value="Glyco_hydro_36N"/>
    <property type="match status" value="1"/>
</dbReference>
<dbReference type="GO" id="GO:0004557">
    <property type="term" value="F:alpha-galactosidase activity"/>
    <property type="evidence" value="ECO:0007669"/>
    <property type="project" value="UniProtKB-UniRule"/>
</dbReference>
<dbReference type="FunFam" id="3.20.20.70:FF:000118">
    <property type="entry name" value="Alpha-galactosidase"/>
    <property type="match status" value="1"/>
</dbReference>
<evidence type="ECO:0000256" key="6">
    <source>
        <dbReference type="PIRNR" id="PIRNR005536"/>
    </source>
</evidence>
<dbReference type="Proteomes" id="UP000078397">
    <property type="component" value="Unassembled WGS sequence"/>
</dbReference>
<dbReference type="STRING" id="1380566.A0A179FL05"/>
<dbReference type="OrthoDB" id="5795902at2759"/>
<evidence type="ECO:0000256" key="2">
    <source>
        <dbReference type="ARBA" id="ARBA00012755"/>
    </source>
</evidence>
<name>A0A179FL05_METCM</name>
<keyword evidence="3 6" id="KW-0378">Hydrolase</keyword>
<evidence type="ECO:0000259" key="10">
    <source>
        <dbReference type="Pfam" id="PF16874"/>
    </source>
</evidence>
<feature type="binding site" evidence="8">
    <location>
        <position position="569"/>
    </location>
    <ligand>
        <name>substrate</name>
    </ligand>
</feature>
<dbReference type="AlphaFoldDB" id="A0A179FL05"/>
<keyword evidence="9" id="KW-0732">Signal</keyword>